<dbReference type="EMBL" id="KU646489">
    <property type="protein sequence ID" value="ANI25265.1"/>
    <property type="molecule type" value="Genomic_DNA"/>
</dbReference>
<dbReference type="Gene3D" id="3.40.50.300">
    <property type="entry name" value="P-loop containing nucleotide triphosphate hydrolases"/>
    <property type="match status" value="1"/>
</dbReference>
<dbReference type="InterPro" id="IPR027417">
    <property type="entry name" value="P-loop_NTPase"/>
</dbReference>
<keyword evidence="4" id="KW-0131">Cell cycle</keyword>
<dbReference type="GO" id="GO:0005524">
    <property type="term" value="F:ATP binding"/>
    <property type="evidence" value="ECO:0007669"/>
    <property type="project" value="UniProtKB-KW"/>
</dbReference>
<evidence type="ECO:0000256" key="1">
    <source>
        <dbReference type="ARBA" id="ARBA00022741"/>
    </source>
</evidence>
<keyword evidence="4" id="KW-0150">Chloroplast</keyword>
<dbReference type="Pfam" id="PF00004">
    <property type="entry name" value="AAA"/>
    <property type="match status" value="1"/>
</dbReference>
<keyword evidence="1" id="KW-0547">Nucleotide-binding</keyword>
<evidence type="ECO:0000256" key="2">
    <source>
        <dbReference type="ARBA" id="ARBA00022840"/>
    </source>
</evidence>
<keyword evidence="4" id="KW-0934">Plastid</keyword>
<keyword evidence="2" id="KW-0067">ATP-binding</keyword>
<proteinExistence type="predicted"/>
<accession>A0A191T4E6</accession>
<dbReference type="InterPro" id="IPR003959">
    <property type="entry name" value="ATPase_AAA_core"/>
</dbReference>
<protein>
    <submittedName>
        <fullName evidence="4">Cell division protein</fullName>
    </submittedName>
</protein>
<feature type="domain" description="ATPase AAA-type core" evidence="3">
    <location>
        <begin position="1033"/>
        <end position="1180"/>
    </location>
</feature>
<evidence type="ECO:0000313" key="4">
    <source>
        <dbReference type="EMBL" id="ANI25265.1"/>
    </source>
</evidence>
<dbReference type="PANTHER" id="PTHR23077:SF171">
    <property type="entry name" value="NUCLEAR VALOSIN-CONTAINING PROTEIN-LIKE"/>
    <property type="match status" value="1"/>
</dbReference>
<gene>
    <name evidence="4" type="primary">ftsH</name>
</gene>
<dbReference type="InterPro" id="IPR050168">
    <property type="entry name" value="AAA_ATPase_domain"/>
</dbReference>
<dbReference type="GeneID" id="27984659"/>
<sequence length="1730" mass="205217">MEEDGEEFILKIKENDIFRRQKPGTISFLKRQEMIHYENGSFLGFRQLKRKTRSFFRIFSLFILSLVIYRVNQKLIIEPGLPKLAYIMCNSNTQSLQDLHNYSSNNVIRIKNPYIIQQFFQQKNRLIHPSHSDCIRVTNLWNANQLKQNLKFKFINRKKFKKESTIFNINSLLFANNKIYDTNQIFQYSKQYVFNVRTNFCLHVNEANLSQFIYQSAFFLIKPTKIYWKNNIKQNNMNNSLSFVDNNLLLYKSSILKKIQSIQDQFIGIMKELNNQYLVFNSTQYIVFFKKIEKFLNINNKKTVMLIYCFIKKILYNIEESNQFFEEDLSLNQKHLMFKTEQNSLDSIYIDQLMFLVEDTFKHLIDKCRNYILNFYLKPPLEILKIPFQDLNSGFKYVDSIVNVNDRILFSKEVEPNLDCTSQQITIDNSINSDLYNKYNYQCTSFLAPHLYLDNDNYLFNEFDTKQIDKSLFVFTFECLEHLYSIPTKHFNQYLIDYIDNKVIKVISLFDSHLFNKNSMMYQSTQSLRKMLVLNNEHLNQIKYNVKTIVFNEQDKINLIWKKTEKSVSNYLDTKYIDYYNNNHSMNADINPQFISVDFVKSMDFEEFTQKFNMMPLCQKKTFLQELYPLHSKNLWQSLAKIFKSYINYNDFFKLNSYASYDKTNIEMFNFKHQSELVFNPYKGSIFNLYFKNQINIIKQYIPWFFTSEWWLLIKSASKKVFLLLFQDISDYLYLKILPVKTFIYNKFNIVGDETLEYSVKKVDNSVFQMLTQIHNFFFKQLLQSLSSLPLSAWEDLGLSSFRIDIWSYFGIIISFVSSYWFSFILGGSSFILWVMFERIKDLTTLSWNTELDLLVLINRRQNKNFNFTSEAVNKKNKLKTQYYFSLQKWSVWLRLYFSKTIGSVLQTVWLYNTSCSDIYIGQRQLGFELAVGETGLSKLTLYNLDSKTTNDLGYQSIKQEGLNYLKQISKRYNKWYTNEQYDFLSHQRFISFAFYKRHSASEELWKLDNLGFTKQKSLPISLELSDLYSRGLLLIGPKDTGKSYVVKSLAQDAELPLIYIAIDKLIDIVEFEDLPLESHTSLYFLRENIIKYYAISNFIKSIGPSIVWISNIENIYDLSNLKSKTKEDCRFLILRYLLIDITTILANNKNIMFLASCEDTSYLDPGFISEKRLNKFINLRMPENLRRPQIFEKLLKNQGLEIKSALSWYSEFSNNTMGFSLRDLTALANEAFLISIQTQSKSLRLDDVRLVLYRGLQANQSARIESWSKKNEIIQYKIGRAIIQTTLVRPNRMTPLRLRYDLWKPRFYYLSKAYLQLDSSESTVTQFKILPHILNCLAGSAARDAWLFVNKTILKEDSFYWNTEIEHDLDLAVNLFESIFKEFVYLDIFDQFNNKLSIIPDFKRMDDLVLIDQANYQSTLKFSTVGINTFSFEQFLENILPDTVWCSRTERLGLSRNILFDLLKRVDESSSLFSSLRLFGKVSLNTMLTEIQKPHIGQYNKSWDAMKSGIPKDLDYTFYGMISKQRIKTMGLPIQSEQLMEYAPPENDALVLSGKPMWNPTGISIRNLVFRQRHLFANEEFLSLLYLVYQTQRNRSGIFTKTRRKELWTPDEYLEKLAMDKNPEQDLKKKVVIQVPHTFNMFRRLAYANATFQRPQTELISNSEISFLKRFIASNRFSRFSFTEDIFAQTNTLSQKNVNSQELLTYSSILESYYYLFQFFIKKQYLLKK</sequence>
<dbReference type="Gene3D" id="1.10.8.60">
    <property type="match status" value="1"/>
</dbReference>
<dbReference type="PANTHER" id="PTHR23077">
    <property type="entry name" value="AAA-FAMILY ATPASE"/>
    <property type="match status" value="1"/>
</dbReference>
<reference evidence="4" key="1">
    <citation type="journal article" date="2016" name="Front. Plant Sci.">
        <title>Comparative Chloroplast Genome Analyses of Streptophyte Green Algae Uncover Major Structural Alterations in the Klebsormidiophyceae, Coleochaetophyceae and Zygnematophyceae.</title>
        <authorList>
            <person name="Lemieux C."/>
            <person name="Otis C."/>
            <person name="Turmel M."/>
        </authorList>
    </citation>
    <scope>NUCLEOTIDE SEQUENCE</scope>
</reference>
<name>A0A191T4E6_SPIMX</name>
<dbReference type="GO" id="GO:0016887">
    <property type="term" value="F:ATP hydrolysis activity"/>
    <property type="evidence" value="ECO:0007669"/>
    <property type="project" value="InterPro"/>
</dbReference>
<organism evidence="4">
    <name type="scientific">Spirogyra maxima</name>
    <name type="common">Green alga</name>
    <dbReference type="NCBI Taxonomy" id="3180"/>
    <lineage>
        <taxon>Eukaryota</taxon>
        <taxon>Viridiplantae</taxon>
        <taxon>Streptophyta</taxon>
        <taxon>Zygnematophyceae</taxon>
        <taxon>Zygnematophycidae</taxon>
        <taxon>Spirogyrales</taxon>
        <taxon>Spirogyraceae</taxon>
        <taxon>Spirogyra</taxon>
    </lineage>
</organism>
<keyword evidence="4" id="KW-0132">Cell division</keyword>
<geneLocation type="chloroplast" evidence="4"/>
<dbReference type="GO" id="GO:0051301">
    <property type="term" value="P:cell division"/>
    <property type="evidence" value="ECO:0007669"/>
    <property type="project" value="UniProtKB-KW"/>
</dbReference>
<dbReference type="SUPFAM" id="SSF52540">
    <property type="entry name" value="P-loop containing nucleoside triphosphate hydrolases"/>
    <property type="match status" value="1"/>
</dbReference>
<dbReference type="RefSeq" id="YP_009258423.1">
    <property type="nucleotide sequence ID" value="NC_030355.1"/>
</dbReference>
<evidence type="ECO:0000259" key="3">
    <source>
        <dbReference type="Pfam" id="PF00004"/>
    </source>
</evidence>